<dbReference type="SMART" id="SM00530">
    <property type="entry name" value="HTH_XRE"/>
    <property type="match status" value="1"/>
</dbReference>
<evidence type="ECO:0000256" key="3">
    <source>
        <dbReference type="ARBA" id="ARBA00023163"/>
    </source>
</evidence>
<dbReference type="PROSITE" id="PS50943">
    <property type="entry name" value="HTH_CROC1"/>
    <property type="match status" value="1"/>
</dbReference>
<dbReference type="Pfam" id="PF01381">
    <property type="entry name" value="HTH_3"/>
    <property type="match status" value="1"/>
</dbReference>
<dbReference type="GO" id="GO:0005829">
    <property type="term" value="C:cytosol"/>
    <property type="evidence" value="ECO:0007669"/>
    <property type="project" value="TreeGrafter"/>
</dbReference>
<sequence length="67" mass="7271">MTNGVIQFGKKLREIRLKKGKSQGDVAKVLGVHRSYISGLERGARNPSLLTVQKVAKALGVSPKELL</sequence>
<dbReference type="Proteomes" id="UP000034224">
    <property type="component" value="Unassembled WGS sequence"/>
</dbReference>
<dbReference type="PANTHER" id="PTHR46797">
    <property type="entry name" value="HTH-TYPE TRANSCRIPTIONAL REGULATOR"/>
    <property type="match status" value="1"/>
</dbReference>
<feature type="domain" description="HTH cro/C1-type" evidence="4">
    <location>
        <begin position="12"/>
        <end position="66"/>
    </location>
</feature>
<name>A0A0G1Z8X3_9BACT</name>
<dbReference type="GO" id="GO:0003700">
    <property type="term" value="F:DNA-binding transcription factor activity"/>
    <property type="evidence" value="ECO:0007669"/>
    <property type="project" value="TreeGrafter"/>
</dbReference>
<evidence type="ECO:0000256" key="2">
    <source>
        <dbReference type="ARBA" id="ARBA00023125"/>
    </source>
</evidence>
<evidence type="ECO:0000259" key="4">
    <source>
        <dbReference type="PROSITE" id="PS50943"/>
    </source>
</evidence>
<keyword evidence="2" id="KW-0238">DNA-binding</keyword>
<accession>A0A0G1Z8X3</accession>
<dbReference type="InterPro" id="IPR001387">
    <property type="entry name" value="Cro/C1-type_HTH"/>
</dbReference>
<dbReference type="STRING" id="1618665.UY55_C0001G0263"/>
<dbReference type="CDD" id="cd00093">
    <property type="entry name" value="HTH_XRE"/>
    <property type="match status" value="1"/>
</dbReference>
<dbReference type="InterPro" id="IPR010982">
    <property type="entry name" value="Lambda_DNA-bd_dom_sf"/>
</dbReference>
<protein>
    <submittedName>
        <fullName evidence="5">Sse9I control protein</fullName>
    </submittedName>
</protein>
<keyword evidence="3" id="KW-0804">Transcription</keyword>
<dbReference type="Gene3D" id="1.10.260.40">
    <property type="entry name" value="lambda repressor-like DNA-binding domains"/>
    <property type="match status" value="1"/>
</dbReference>
<gene>
    <name evidence="5" type="ORF">UY55_C0001G0263</name>
</gene>
<dbReference type="AlphaFoldDB" id="A0A0G1Z8X3"/>
<evidence type="ECO:0000256" key="1">
    <source>
        <dbReference type="ARBA" id="ARBA00023015"/>
    </source>
</evidence>
<dbReference type="GO" id="GO:0003677">
    <property type="term" value="F:DNA binding"/>
    <property type="evidence" value="ECO:0007669"/>
    <property type="project" value="UniProtKB-KW"/>
</dbReference>
<evidence type="ECO:0000313" key="5">
    <source>
        <dbReference type="EMBL" id="KKW15509.1"/>
    </source>
</evidence>
<dbReference type="PANTHER" id="PTHR46797:SF23">
    <property type="entry name" value="HTH-TYPE TRANSCRIPTIONAL REGULATOR SUTR"/>
    <property type="match status" value="1"/>
</dbReference>
<comment type="caution">
    <text evidence="5">The sequence shown here is derived from an EMBL/GenBank/DDBJ whole genome shotgun (WGS) entry which is preliminary data.</text>
</comment>
<reference evidence="5 6" key="1">
    <citation type="journal article" date="2015" name="Nature">
        <title>rRNA introns, odd ribosomes, and small enigmatic genomes across a large radiation of phyla.</title>
        <authorList>
            <person name="Brown C.T."/>
            <person name="Hug L.A."/>
            <person name="Thomas B.C."/>
            <person name="Sharon I."/>
            <person name="Castelle C.J."/>
            <person name="Singh A."/>
            <person name="Wilkins M.J."/>
            <person name="Williams K.H."/>
            <person name="Banfield J.F."/>
        </authorList>
    </citation>
    <scope>NUCLEOTIDE SEQUENCE [LARGE SCALE GENOMIC DNA]</scope>
</reference>
<dbReference type="SUPFAM" id="SSF47413">
    <property type="entry name" value="lambda repressor-like DNA-binding domains"/>
    <property type="match status" value="1"/>
</dbReference>
<dbReference type="EMBL" id="LCQK01000001">
    <property type="protein sequence ID" value="KKW15509.1"/>
    <property type="molecule type" value="Genomic_DNA"/>
</dbReference>
<keyword evidence="1" id="KW-0805">Transcription regulation</keyword>
<proteinExistence type="predicted"/>
<dbReference type="InterPro" id="IPR050807">
    <property type="entry name" value="TransReg_Diox_bact_type"/>
</dbReference>
<evidence type="ECO:0000313" key="6">
    <source>
        <dbReference type="Proteomes" id="UP000034224"/>
    </source>
</evidence>
<organism evidence="5 6">
    <name type="scientific">Candidatus Jorgensenbacteria bacterium GW2011_GWB1_50_10</name>
    <dbReference type="NCBI Taxonomy" id="1618665"/>
    <lineage>
        <taxon>Bacteria</taxon>
        <taxon>Candidatus Joergenseniibacteriota</taxon>
    </lineage>
</organism>